<comment type="similarity">
    <text evidence="3">Belongs to the DNA mismatch repair MutL/HexB family.</text>
</comment>
<evidence type="ECO:0000256" key="3">
    <source>
        <dbReference type="ARBA" id="ARBA00006082"/>
    </source>
</evidence>
<dbReference type="FunFam" id="3.30.565.10:FF:000079">
    <property type="entry name" value="DNA mismatch repair protein MLH"/>
    <property type="match status" value="1"/>
</dbReference>
<dbReference type="GO" id="GO:0030983">
    <property type="term" value="F:mismatched DNA binding"/>
    <property type="evidence" value="ECO:0007669"/>
    <property type="project" value="InterPro"/>
</dbReference>
<evidence type="ECO:0000256" key="5">
    <source>
        <dbReference type="ARBA" id="ARBA00023204"/>
    </source>
</evidence>
<dbReference type="RefSeq" id="XP_002292221.1">
    <property type="nucleotide sequence ID" value="XM_002292185.1"/>
</dbReference>
<feature type="non-terminal residue" evidence="9">
    <location>
        <position position="1"/>
    </location>
</feature>
<dbReference type="GO" id="GO:0009507">
    <property type="term" value="C:chloroplast"/>
    <property type="evidence" value="ECO:0007669"/>
    <property type="project" value="UniProtKB-SubCell"/>
</dbReference>
<keyword evidence="5" id="KW-0234">DNA repair</keyword>
<feature type="region of interest" description="Disordered" evidence="7">
    <location>
        <begin position="129"/>
        <end position="155"/>
    </location>
</feature>
<dbReference type="HOGENOM" id="CLU_004131_2_0_1"/>
<gene>
    <name evidence="9" type="ORF">THAPSDRAFT_263509</name>
</gene>
<dbReference type="PANTHER" id="PTHR10073">
    <property type="entry name" value="DNA MISMATCH REPAIR PROTEIN MLH, PMS, MUTL"/>
    <property type="match status" value="1"/>
</dbReference>
<dbReference type="NCBIfam" id="TIGR00585">
    <property type="entry name" value="mutl"/>
    <property type="match status" value="1"/>
</dbReference>
<evidence type="ECO:0000256" key="4">
    <source>
        <dbReference type="ARBA" id="ARBA00022763"/>
    </source>
</evidence>
<dbReference type="Pfam" id="PF01119">
    <property type="entry name" value="DNA_mis_repair"/>
    <property type="match status" value="1"/>
</dbReference>
<dbReference type="InterPro" id="IPR013507">
    <property type="entry name" value="DNA_mismatch_S5_2-like"/>
</dbReference>
<dbReference type="InterPro" id="IPR020568">
    <property type="entry name" value="Ribosomal_Su5_D2-typ_SF"/>
</dbReference>
<dbReference type="GO" id="GO:0016887">
    <property type="term" value="F:ATP hydrolysis activity"/>
    <property type="evidence" value="ECO:0000318"/>
    <property type="project" value="GO_Central"/>
</dbReference>
<dbReference type="InterPro" id="IPR002099">
    <property type="entry name" value="MutL/Mlh/PMS"/>
</dbReference>
<sequence length="749" mass="81307">SKKIRPLPKEVVDRIAAGEVVQRPVSVVKELLENSLDADGTQIDIQCQKGGLESITITDNGTGISPTSLPLACTRFATSKLVTVDDLKSIRTFGFRGEALASASMVGRVCISKTLQNNNCAFKMHYRDGNPTSDPKLPTNKNSTATIKPKPSAGKEGTTITVQDLFYNIPSRRRAMEGRRSERDEYDRILNCVQRYAVHEAKRGVGFVCRGGGGGGGGKGAAGRATTKDVIGHIFGTAVSRELLPLNAGEGDVEAVTTGLITNGSYSAPKSSAAFLLFINDRLVESASLRRAVESIYSDALPKGGKPFVYLSLELPGPHVDVNVHPTKREVAFLHEDRLCVALAAAVKEVIGSATSSRTFAVAASGALLAPEEKRVRVQPKKAIAMGEREGLVVSTASNVTTEIGESDSGAVDDAMAVDEPEPQQIVDNTNQQQDQQQNEQPKKRHADESKQPPLSKKPYDPSRLVRTNSAAPAAPNAIVVRINANNNIVRPKKISPTECDYESIAKLRGDIVSRNHQNLNETLRGASFVGAVSRSRSLIQYGIDLLMINHRELARETFYQIALMKFNGMPIATLGGGGVDSDATHESLRVKVNKTNATLAKQATSCLSEKADMLEEYFSIKFERRGKSLFVTGLPVLLEGHSPQPHALPLFLMRLATEVNWMDERLCFQNVCTELGSYYSEPPVANDEEENAATEAPDYIDDEAKAFVKHTLFPAISFLLVPPKEFATNGTVLKLANLTSLYKVFERC</sequence>
<dbReference type="InterPro" id="IPR014762">
    <property type="entry name" value="DNA_mismatch_repair_CS"/>
</dbReference>
<dbReference type="InterPro" id="IPR014721">
    <property type="entry name" value="Ribsml_uS5_D2-typ_fold_subgr"/>
</dbReference>
<dbReference type="InterPro" id="IPR036890">
    <property type="entry name" value="HATPase_C_sf"/>
</dbReference>
<comment type="subcellular location">
    <subcellularLocation>
        <location evidence="1">Nucleus</location>
    </subcellularLocation>
    <subcellularLocation>
        <location evidence="2">Plastid</location>
        <location evidence="2">Chloroplast</location>
    </subcellularLocation>
</comment>
<dbReference type="InterPro" id="IPR038973">
    <property type="entry name" value="MutL/Mlh/Pms-like"/>
</dbReference>
<dbReference type="GO" id="GO:0032389">
    <property type="term" value="C:MutLalpha complex"/>
    <property type="evidence" value="ECO:0000318"/>
    <property type="project" value="GO_Central"/>
</dbReference>
<dbReference type="Gene3D" id="3.30.565.10">
    <property type="entry name" value="Histidine kinase-like ATPase, C-terminal domain"/>
    <property type="match status" value="1"/>
</dbReference>
<reference evidence="9 10" key="1">
    <citation type="journal article" date="2004" name="Science">
        <title>The genome of the diatom Thalassiosira pseudonana: ecology, evolution, and metabolism.</title>
        <authorList>
            <person name="Armbrust E.V."/>
            <person name="Berges J.A."/>
            <person name="Bowler C."/>
            <person name="Green B.R."/>
            <person name="Martinez D."/>
            <person name="Putnam N.H."/>
            <person name="Zhou S."/>
            <person name="Allen A.E."/>
            <person name="Apt K.E."/>
            <person name="Bechner M."/>
            <person name="Brzezinski M.A."/>
            <person name="Chaal B.K."/>
            <person name="Chiovitti A."/>
            <person name="Davis A.K."/>
            <person name="Demarest M.S."/>
            <person name="Detter J.C."/>
            <person name="Glavina T."/>
            <person name="Goodstein D."/>
            <person name="Hadi M.Z."/>
            <person name="Hellsten U."/>
            <person name="Hildebrand M."/>
            <person name="Jenkins B.D."/>
            <person name="Jurka J."/>
            <person name="Kapitonov V.V."/>
            <person name="Kroger N."/>
            <person name="Lau W.W."/>
            <person name="Lane T.W."/>
            <person name="Larimer F.W."/>
            <person name="Lippmeier J.C."/>
            <person name="Lucas S."/>
            <person name="Medina M."/>
            <person name="Montsant A."/>
            <person name="Obornik M."/>
            <person name="Parker M.S."/>
            <person name="Palenik B."/>
            <person name="Pazour G.J."/>
            <person name="Richardson P.M."/>
            <person name="Rynearson T.A."/>
            <person name="Saito M.A."/>
            <person name="Schwartz D.C."/>
            <person name="Thamatrakoln K."/>
            <person name="Valentin K."/>
            <person name="Vardi A."/>
            <person name="Wilkerson F.P."/>
            <person name="Rokhsar D.S."/>
        </authorList>
    </citation>
    <scope>NUCLEOTIDE SEQUENCE [LARGE SCALE GENOMIC DNA]</scope>
    <source>
        <strain evidence="9 10">CCMP1335</strain>
    </source>
</reference>
<keyword evidence="10" id="KW-1185">Reference proteome</keyword>
<dbReference type="STRING" id="35128.B8C801"/>
<dbReference type="Gene3D" id="3.30.230.10">
    <property type="match status" value="1"/>
</dbReference>
<dbReference type="KEGG" id="tps:THAPSDRAFT_263509"/>
<keyword evidence="6" id="KW-0539">Nucleus</keyword>
<evidence type="ECO:0000256" key="6">
    <source>
        <dbReference type="ARBA" id="ARBA00023242"/>
    </source>
</evidence>
<dbReference type="SMART" id="SM01340">
    <property type="entry name" value="DNA_mis_repair"/>
    <property type="match status" value="1"/>
</dbReference>
<dbReference type="Proteomes" id="UP000001449">
    <property type="component" value="Chromosome 9"/>
</dbReference>
<dbReference type="GO" id="GO:0140664">
    <property type="term" value="F:ATP-dependent DNA damage sensor activity"/>
    <property type="evidence" value="ECO:0007669"/>
    <property type="project" value="InterPro"/>
</dbReference>
<dbReference type="GeneID" id="7449303"/>
<keyword evidence="4" id="KW-0227">DNA damage</keyword>
<evidence type="ECO:0000256" key="7">
    <source>
        <dbReference type="SAM" id="MobiDB-lite"/>
    </source>
</evidence>
<dbReference type="Pfam" id="PF13589">
    <property type="entry name" value="HATPase_c_3"/>
    <property type="match status" value="1"/>
</dbReference>
<dbReference type="AlphaFoldDB" id="B8C801"/>
<proteinExistence type="inferred from homology"/>
<dbReference type="PROSITE" id="PS00058">
    <property type="entry name" value="DNA_MISMATCH_REPAIR_1"/>
    <property type="match status" value="1"/>
</dbReference>
<feature type="domain" description="DNA mismatch repair protein S5" evidence="8">
    <location>
        <begin position="231"/>
        <end position="352"/>
    </location>
</feature>
<organism evidence="9 10">
    <name type="scientific">Thalassiosira pseudonana</name>
    <name type="common">Marine diatom</name>
    <name type="synonym">Cyclotella nana</name>
    <dbReference type="NCBI Taxonomy" id="35128"/>
    <lineage>
        <taxon>Eukaryota</taxon>
        <taxon>Sar</taxon>
        <taxon>Stramenopiles</taxon>
        <taxon>Ochrophyta</taxon>
        <taxon>Bacillariophyta</taxon>
        <taxon>Coscinodiscophyceae</taxon>
        <taxon>Thalassiosirophycidae</taxon>
        <taxon>Thalassiosirales</taxon>
        <taxon>Thalassiosiraceae</taxon>
        <taxon>Thalassiosira</taxon>
    </lineage>
</organism>
<dbReference type="OMA" id="ANYHVKK"/>
<dbReference type="GO" id="GO:0005524">
    <property type="term" value="F:ATP binding"/>
    <property type="evidence" value="ECO:0007669"/>
    <property type="project" value="InterPro"/>
</dbReference>
<dbReference type="FunFam" id="3.30.230.10:FF:000014">
    <property type="entry name" value="DNA mismatch repair protein Mlh1"/>
    <property type="match status" value="1"/>
</dbReference>
<evidence type="ECO:0000259" key="8">
    <source>
        <dbReference type="SMART" id="SM01340"/>
    </source>
</evidence>
<evidence type="ECO:0000313" key="10">
    <source>
        <dbReference type="Proteomes" id="UP000001449"/>
    </source>
</evidence>
<accession>B8C801</accession>
<dbReference type="Pfam" id="PF16413">
    <property type="entry name" value="Mlh1_C"/>
    <property type="match status" value="1"/>
</dbReference>
<dbReference type="InParanoid" id="B8C801"/>
<dbReference type="CDD" id="cd16926">
    <property type="entry name" value="HATPase_MutL-MLH-PMS-like"/>
    <property type="match status" value="1"/>
</dbReference>
<dbReference type="SUPFAM" id="SSF54211">
    <property type="entry name" value="Ribosomal protein S5 domain 2-like"/>
    <property type="match status" value="1"/>
</dbReference>
<dbReference type="SUPFAM" id="SSF55874">
    <property type="entry name" value="ATPase domain of HSP90 chaperone/DNA topoisomerase II/histidine kinase"/>
    <property type="match status" value="1"/>
</dbReference>
<dbReference type="InterPro" id="IPR032189">
    <property type="entry name" value="Mlh1_C"/>
</dbReference>
<dbReference type="eggNOG" id="KOG1979">
    <property type="taxonomic scope" value="Eukaryota"/>
</dbReference>
<evidence type="ECO:0000256" key="2">
    <source>
        <dbReference type="ARBA" id="ARBA00004229"/>
    </source>
</evidence>
<name>B8C801_THAPS</name>
<feature type="compositionally biased region" description="Low complexity" evidence="7">
    <location>
        <begin position="429"/>
        <end position="440"/>
    </location>
</feature>
<protein>
    <submittedName>
        <fullName evidence="9">Mlh1-like protein</fullName>
    </submittedName>
</protein>
<dbReference type="PaxDb" id="35128-Thaps263509"/>
<reference evidence="9 10" key="2">
    <citation type="journal article" date="2008" name="Nature">
        <title>The Phaeodactylum genome reveals the evolutionary history of diatom genomes.</title>
        <authorList>
            <person name="Bowler C."/>
            <person name="Allen A.E."/>
            <person name="Badger J.H."/>
            <person name="Grimwood J."/>
            <person name="Jabbari K."/>
            <person name="Kuo A."/>
            <person name="Maheswari U."/>
            <person name="Martens C."/>
            <person name="Maumus F."/>
            <person name="Otillar R.P."/>
            <person name="Rayko E."/>
            <person name="Salamov A."/>
            <person name="Vandepoele K."/>
            <person name="Beszteri B."/>
            <person name="Gruber A."/>
            <person name="Heijde M."/>
            <person name="Katinka M."/>
            <person name="Mock T."/>
            <person name="Valentin K."/>
            <person name="Verret F."/>
            <person name="Berges J.A."/>
            <person name="Brownlee C."/>
            <person name="Cadoret J.P."/>
            <person name="Chiovitti A."/>
            <person name="Choi C.J."/>
            <person name="Coesel S."/>
            <person name="De Martino A."/>
            <person name="Detter J.C."/>
            <person name="Durkin C."/>
            <person name="Falciatore A."/>
            <person name="Fournet J."/>
            <person name="Haruta M."/>
            <person name="Huysman M.J."/>
            <person name="Jenkins B.D."/>
            <person name="Jiroutova K."/>
            <person name="Jorgensen R.E."/>
            <person name="Joubert Y."/>
            <person name="Kaplan A."/>
            <person name="Kroger N."/>
            <person name="Kroth P.G."/>
            <person name="La Roche J."/>
            <person name="Lindquist E."/>
            <person name="Lommer M."/>
            <person name="Martin-Jezequel V."/>
            <person name="Lopez P.J."/>
            <person name="Lucas S."/>
            <person name="Mangogna M."/>
            <person name="McGinnis K."/>
            <person name="Medlin L.K."/>
            <person name="Montsant A."/>
            <person name="Oudot-Le Secq M.P."/>
            <person name="Napoli C."/>
            <person name="Obornik M."/>
            <person name="Parker M.S."/>
            <person name="Petit J.L."/>
            <person name="Porcel B.M."/>
            <person name="Poulsen N."/>
            <person name="Robison M."/>
            <person name="Rychlewski L."/>
            <person name="Rynearson T.A."/>
            <person name="Schmutz J."/>
            <person name="Shapiro H."/>
            <person name="Siaut M."/>
            <person name="Stanley M."/>
            <person name="Sussman M.R."/>
            <person name="Taylor A.R."/>
            <person name="Vardi A."/>
            <person name="von Dassow P."/>
            <person name="Vyverman W."/>
            <person name="Willis A."/>
            <person name="Wyrwicz L.S."/>
            <person name="Rokhsar D.S."/>
            <person name="Weissenbach J."/>
            <person name="Armbrust E.V."/>
            <person name="Green B.R."/>
            <person name="Van de Peer Y."/>
            <person name="Grigoriev I.V."/>
        </authorList>
    </citation>
    <scope>NUCLEOTIDE SEQUENCE [LARGE SCALE GENOMIC DNA]</scope>
    <source>
        <strain evidence="9 10">CCMP1335</strain>
    </source>
</reference>
<dbReference type="FunCoup" id="B8C801">
    <property type="interactions" value="226"/>
</dbReference>
<feature type="region of interest" description="Disordered" evidence="7">
    <location>
        <begin position="429"/>
        <end position="464"/>
    </location>
</feature>
<dbReference type="EMBL" id="CM000645">
    <property type="protein sequence ID" value="EED90196.1"/>
    <property type="molecule type" value="Genomic_DNA"/>
</dbReference>
<evidence type="ECO:0000256" key="1">
    <source>
        <dbReference type="ARBA" id="ARBA00004123"/>
    </source>
</evidence>
<dbReference type="PANTHER" id="PTHR10073:SF12">
    <property type="entry name" value="DNA MISMATCH REPAIR PROTEIN MLH1"/>
    <property type="match status" value="1"/>
</dbReference>
<dbReference type="GO" id="GO:0006298">
    <property type="term" value="P:mismatch repair"/>
    <property type="evidence" value="ECO:0000318"/>
    <property type="project" value="GO_Central"/>
</dbReference>
<evidence type="ECO:0000313" key="9">
    <source>
        <dbReference type="EMBL" id="EED90196.1"/>
    </source>
</evidence>